<evidence type="ECO:0000313" key="4">
    <source>
        <dbReference type="EMBL" id="CUS32558.1"/>
    </source>
</evidence>
<sequence>MIGLAFIAMVVAGAVETTGAELQQTYRLGPNDIVHIQVFGEDDLSVERTVDGDGTITFPLIGVVSVEGRTVQEFQEELTARLRAGYLRHPKVTVFITKHRSFTVSGEVRKPGGFEYREGVTVREALALAEGFSEKANRDEVMVTRLSGGSSQTIPVSLDAPILPNDLIIVSQAPRLYVNGEVGRPGDYMYEKGLTIHKAVTMAGGFTPKASQSRTKVLRIINGQEESIPVKLDDPVYPNDIIVVPQRFF</sequence>
<gene>
    <name evidence="4" type="ORF">COMA1_10686</name>
</gene>
<keyword evidence="5" id="KW-1185">Reference proteome</keyword>
<proteinExistence type="predicted"/>
<evidence type="ECO:0000256" key="1">
    <source>
        <dbReference type="ARBA" id="ARBA00022729"/>
    </source>
</evidence>
<dbReference type="Proteomes" id="UP000199032">
    <property type="component" value="Unassembled WGS sequence"/>
</dbReference>
<dbReference type="EMBL" id="CZQA01000001">
    <property type="protein sequence ID" value="CUS32558.1"/>
    <property type="molecule type" value="Genomic_DNA"/>
</dbReference>
<dbReference type="GO" id="GO:0015159">
    <property type="term" value="F:polysaccharide transmembrane transporter activity"/>
    <property type="evidence" value="ECO:0007669"/>
    <property type="project" value="InterPro"/>
</dbReference>
<protein>
    <submittedName>
        <fullName evidence="4">Putative Polysaccharide export protein</fullName>
    </submittedName>
</protein>
<dbReference type="STRING" id="1742972.COMA1_10686"/>
<organism evidence="4 5">
    <name type="scientific">Candidatus Nitrospira nitrosa</name>
    <dbReference type="NCBI Taxonomy" id="1742972"/>
    <lineage>
        <taxon>Bacteria</taxon>
        <taxon>Pseudomonadati</taxon>
        <taxon>Nitrospirota</taxon>
        <taxon>Nitrospiria</taxon>
        <taxon>Nitrospirales</taxon>
        <taxon>Nitrospiraceae</taxon>
        <taxon>Nitrospira</taxon>
    </lineage>
</organism>
<dbReference type="PANTHER" id="PTHR33619:SF3">
    <property type="entry name" value="POLYSACCHARIDE EXPORT PROTEIN GFCE-RELATED"/>
    <property type="match status" value="1"/>
</dbReference>
<dbReference type="Pfam" id="PF10531">
    <property type="entry name" value="SLBB"/>
    <property type="match status" value="2"/>
</dbReference>
<dbReference type="PANTHER" id="PTHR33619">
    <property type="entry name" value="POLYSACCHARIDE EXPORT PROTEIN GFCE-RELATED"/>
    <property type="match status" value="1"/>
</dbReference>
<dbReference type="InterPro" id="IPR003715">
    <property type="entry name" value="Poly_export_N"/>
</dbReference>
<feature type="domain" description="Polysaccharide export protein N-terminal" evidence="2">
    <location>
        <begin position="23"/>
        <end position="96"/>
    </location>
</feature>
<dbReference type="Gene3D" id="3.10.560.10">
    <property type="entry name" value="Outer membrane lipoprotein wza domain like"/>
    <property type="match status" value="2"/>
</dbReference>
<dbReference type="Pfam" id="PF02563">
    <property type="entry name" value="Poly_export"/>
    <property type="match status" value="1"/>
</dbReference>
<name>A0A0S4L719_9BACT</name>
<dbReference type="SUPFAM" id="SSF142984">
    <property type="entry name" value="Nqo1 middle domain-like"/>
    <property type="match status" value="1"/>
</dbReference>
<keyword evidence="1" id="KW-0732">Signal</keyword>
<evidence type="ECO:0000259" key="3">
    <source>
        <dbReference type="Pfam" id="PF10531"/>
    </source>
</evidence>
<dbReference type="InterPro" id="IPR049712">
    <property type="entry name" value="Poly_export"/>
</dbReference>
<evidence type="ECO:0000313" key="5">
    <source>
        <dbReference type="Proteomes" id="UP000199032"/>
    </source>
</evidence>
<accession>A0A0S4L719</accession>
<evidence type="ECO:0000259" key="2">
    <source>
        <dbReference type="Pfam" id="PF02563"/>
    </source>
</evidence>
<feature type="domain" description="Soluble ligand binding" evidence="3">
    <location>
        <begin position="102"/>
        <end position="154"/>
    </location>
</feature>
<reference evidence="4 5" key="1">
    <citation type="submission" date="2015-10" db="EMBL/GenBank/DDBJ databases">
        <authorList>
            <person name="Gilbert D.G."/>
        </authorList>
    </citation>
    <scope>NUCLEOTIDE SEQUENCE [LARGE SCALE GENOMIC DNA]</scope>
    <source>
        <strain evidence="4">COMA1</strain>
    </source>
</reference>
<feature type="domain" description="Soluble ligand binding" evidence="3">
    <location>
        <begin position="177"/>
        <end position="229"/>
    </location>
</feature>
<dbReference type="InterPro" id="IPR019554">
    <property type="entry name" value="Soluble_ligand-bd"/>
</dbReference>
<dbReference type="AlphaFoldDB" id="A0A0S4L719"/>
<dbReference type="Gene3D" id="3.30.1950.10">
    <property type="entry name" value="wza like domain"/>
    <property type="match status" value="1"/>
</dbReference>